<dbReference type="InterPro" id="IPR000086">
    <property type="entry name" value="NUDIX_hydrolase_dom"/>
</dbReference>
<evidence type="ECO:0000256" key="1">
    <source>
        <dbReference type="ARBA" id="ARBA00022723"/>
    </source>
</evidence>
<dbReference type="PIRSF" id="PIRSF037599">
    <property type="entry name" value="GDPMH"/>
    <property type="match status" value="1"/>
</dbReference>
<dbReference type="InterPro" id="IPR015797">
    <property type="entry name" value="NUDIX_hydrolase-like_dom_sf"/>
</dbReference>
<gene>
    <name evidence="8" type="ORF">O185_04020</name>
</gene>
<dbReference type="EMBL" id="AXDT01000032">
    <property type="protein sequence ID" value="ERT14313.1"/>
    <property type="molecule type" value="Genomic_DNA"/>
</dbReference>
<dbReference type="SUPFAM" id="SSF55811">
    <property type="entry name" value="Nudix"/>
    <property type="match status" value="1"/>
</dbReference>
<dbReference type="PANTHER" id="PTHR43046:SF12">
    <property type="entry name" value="GDP-MANNOSE MANNOSYL HYDROLASE"/>
    <property type="match status" value="1"/>
</dbReference>
<evidence type="ECO:0000313" key="9">
    <source>
        <dbReference type="Proteomes" id="UP000017133"/>
    </source>
</evidence>
<feature type="site" description="Critical for catalysis" evidence="4">
    <location>
        <position position="125"/>
    </location>
</feature>
<evidence type="ECO:0000256" key="2">
    <source>
        <dbReference type="ARBA" id="ARBA00022801"/>
    </source>
</evidence>
<accession>U7R2G2</accession>
<feature type="short sequence motif" description="Nudix box" evidence="6">
    <location>
        <begin position="52"/>
        <end position="73"/>
    </location>
</feature>
<dbReference type="GO" id="GO:0046872">
    <property type="term" value="F:metal ion binding"/>
    <property type="evidence" value="ECO:0007669"/>
    <property type="project" value="UniProtKB-KW"/>
</dbReference>
<protein>
    <recommendedName>
        <fullName evidence="7">Nudix hydrolase domain-containing protein</fullName>
    </recommendedName>
</protein>
<comment type="caution">
    <text evidence="8">The sequence shown here is derived from an EMBL/GenBank/DDBJ whole genome shotgun (WGS) entry which is preliminary data.</text>
</comment>
<organism evidence="8 9">
    <name type="scientific">Photorhabdus temperata J3</name>
    <dbReference type="NCBI Taxonomy" id="1389415"/>
    <lineage>
        <taxon>Bacteria</taxon>
        <taxon>Pseudomonadati</taxon>
        <taxon>Pseudomonadota</taxon>
        <taxon>Gammaproteobacteria</taxon>
        <taxon>Enterobacterales</taxon>
        <taxon>Morganellaceae</taxon>
        <taxon>Photorhabdus</taxon>
    </lineage>
</organism>
<evidence type="ECO:0000313" key="8">
    <source>
        <dbReference type="EMBL" id="ERT14313.1"/>
    </source>
</evidence>
<dbReference type="GO" id="GO:0008727">
    <property type="term" value="F:GDP-mannose mannosyl hydrolase activity"/>
    <property type="evidence" value="ECO:0007669"/>
    <property type="project" value="InterPro"/>
</dbReference>
<evidence type="ECO:0000256" key="5">
    <source>
        <dbReference type="PIRSR" id="PIRSR037599-3"/>
    </source>
</evidence>
<dbReference type="PATRIC" id="fig|1389415.4.peg.789"/>
<feature type="binding site" evidence="5">
    <location>
        <position position="51"/>
    </location>
    <ligand>
        <name>Mg(2+)</name>
        <dbReference type="ChEBI" id="CHEBI:18420"/>
    </ligand>
</feature>
<evidence type="ECO:0000256" key="4">
    <source>
        <dbReference type="PIRSR" id="PIRSR037599-1"/>
    </source>
</evidence>
<dbReference type="NCBIfam" id="NF011963">
    <property type="entry name" value="PRK15434.1"/>
    <property type="match status" value="1"/>
</dbReference>
<dbReference type="PROSITE" id="PS00893">
    <property type="entry name" value="NUDIX_BOX"/>
    <property type="match status" value="1"/>
</dbReference>
<sequence>MGQVLNDSLFKTIVANTPLISIDLIIQNSQKKILLGKRINRPAQGYWFVPGGRVRKNETLINTFNRLLKEELGISISLSNTTFLGPFEHFYSDSFFGEDVKTHYIALGYKLNIDLDLSKLPDIQHNYYRWVSINDLLSANDVHLHTKYYFQDKK</sequence>
<feature type="domain" description="Nudix hydrolase" evidence="7">
    <location>
        <begin position="15"/>
        <end position="154"/>
    </location>
</feature>
<keyword evidence="1 5" id="KW-0479">Metal-binding</keyword>
<reference evidence="8 9" key="1">
    <citation type="submission" date="2013-10" db="EMBL/GenBank/DDBJ databases">
        <title>Whole Genome Shotgun Sequence of Photorhabdus temperata J3.</title>
        <authorList>
            <person name="Park G.-S."/>
            <person name="Hong S.-J."/>
            <person name="Shin J.-H."/>
        </authorList>
    </citation>
    <scope>NUCLEOTIDE SEQUENCE [LARGE SCALE GENOMIC DNA]</scope>
    <source>
        <strain evidence="8 9">J3</strain>
    </source>
</reference>
<dbReference type="RefSeq" id="WP_023043826.1">
    <property type="nucleotide sequence ID" value="NZ_AXDT01000032.1"/>
</dbReference>
<proteinExistence type="predicted"/>
<comment type="cofactor">
    <cofactor evidence="5">
        <name>Mg(2+)</name>
        <dbReference type="ChEBI" id="CHEBI:18420"/>
    </cofactor>
    <text evidence="5">Binds 1 Mg(2+) ion per subunit.</text>
</comment>
<evidence type="ECO:0000256" key="3">
    <source>
        <dbReference type="ARBA" id="ARBA00022842"/>
    </source>
</evidence>
<evidence type="ECO:0000259" key="7">
    <source>
        <dbReference type="PROSITE" id="PS51462"/>
    </source>
</evidence>
<dbReference type="InterPro" id="IPR033715">
    <property type="entry name" value="GDPMH"/>
</dbReference>
<dbReference type="PROSITE" id="PS51462">
    <property type="entry name" value="NUDIX"/>
    <property type="match status" value="1"/>
</dbReference>
<dbReference type="Proteomes" id="UP000017133">
    <property type="component" value="Unassembled WGS sequence"/>
</dbReference>
<dbReference type="CDD" id="cd03430">
    <property type="entry name" value="NUDIX_GDPMH_NudD"/>
    <property type="match status" value="1"/>
</dbReference>
<keyword evidence="3 5" id="KW-0460">Magnesium</keyword>
<keyword evidence="2" id="KW-0378">Hydrolase</keyword>
<dbReference type="InterPro" id="IPR020084">
    <property type="entry name" value="NUDIX_hydrolase_CS"/>
</dbReference>
<dbReference type="PANTHER" id="PTHR43046">
    <property type="entry name" value="GDP-MANNOSE MANNOSYL HYDROLASE"/>
    <property type="match status" value="1"/>
</dbReference>
<dbReference type="Gene3D" id="3.90.79.10">
    <property type="entry name" value="Nucleoside Triphosphate Pyrophosphohydrolase"/>
    <property type="match status" value="1"/>
</dbReference>
<name>U7R2G2_PHOTE</name>
<evidence type="ECO:0000256" key="6">
    <source>
        <dbReference type="PIRSR" id="PIRSR037599-4"/>
    </source>
</evidence>
<keyword evidence="9" id="KW-1185">Reference proteome</keyword>
<dbReference type="Pfam" id="PF00293">
    <property type="entry name" value="NUDIX"/>
    <property type="match status" value="1"/>
</dbReference>
<feature type="binding site" evidence="5">
    <location>
        <position position="124"/>
    </location>
    <ligand>
        <name>Mg(2+)</name>
        <dbReference type="ChEBI" id="CHEBI:18420"/>
    </ligand>
</feature>
<dbReference type="AlphaFoldDB" id="U7R2G2"/>
<feature type="binding site" evidence="5">
    <location>
        <position position="71"/>
    </location>
    <ligand>
        <name>Mg(2+)</name>
        <dbReference type="ChEBI" id="CHEBI:18420"/>
    </ligand>
</feature>